<name>A0ABW1IGM5_9PSEU</name>
<keyword evidence="2" id="KW-1185">Reference proteome</keyword>
<dbReference type="EMBL" id="JBHSQK010000071">
    <property type="protein sequence ID" value="MFC5951437.1"/>
    <property type="molecule type" value="Genomic_DNA"/>
</dbReference>
<evidence type="ECO:0000313" key="2">
    <source>
        <dbReference type="Proteomes" id="UP001596119"/>
    </source>
</evidence>
<gene>
    <name evidence="1" type="ORF">ACFQH9_24520</name>
</gene>
<protein>
    <recommendedName>
        <fullName evidence="3">MarR family transcriptional regulator</fullName>
    </recommendedName>
</protein>
<accession>A0ABW1IGM5</accession>
<evidence type="ECO:0008006" key="3">
    <source>
        <dbReference type="Google" id="ProtNLM"/>
    </source>
</evidence>
<dbReference type="Proteomes" id="UP001596119">
    <property type="component" value="Unassembled WGS sequence"/>
</dbReference>
<sequence>MGRRTRELHGTTDIRTSDRAREHRALLERAWARTVAGALGALSAEEAAAVRAAVPGLMRLAEALSLGERGT</sequence>
<evidence type="ECO:0000313" key="1">
    <source>
        <dbReference type="EMBL" id="MFC5951437.1"/>
    </source>
</evidence>
<organism evidence="1 2">
    <name type="scientific">Pseudonocardia lutea</name>
    <dbReference type="NCBI Taxonomy" id="2172015"/>
    <lineage>
        <taxon>Bacteria</taxon>
        <taxon>Bacillati</taxon>
        <taxon>Actinomycetota</taxon>
        <taxon>Actinomycetes</taxon>
        <taxon>Pseudonocardiales</taxon>
        <taxon>Pseudonocardiaceae</taxon>
        <taxon>Pseudonocardia</taxon>
    </lineage>
</organism>
<proteinExistence type="predicted"/>
<reference evidence="2" key="1">
    <citation type="journal article" date="2019" name="Int. J. Syst. Evol. Microbiol.">
        <title>The Global Catalogue of Microorganisms (GCM) 10K type strain sequencing project: providing services to taxonomists for standard genome sequencing and annotation.</title>
        <authorList>
            <consortium name="The Broad Institute Genomics Platform"/>
            <consortium name="The Broad Institute Genome Sequencing Center for Infectious Disease"/>
            <person name="Wu L."/>
            <person name="Ma J."/>
        </authorList>
    </citation>
    <scope>NUCLEOTIDE SEQUENCE [LARGE SCALE GENOMIC DNA]</scope>
    <source>
        <strain evidence="2">CGMCC 4.7397</strain>
    </source>
</reference>
<dbReference type="RefSeq" id="WP_379569388.1">
    <property type="nucleotide sequence ID" value="NZ_JBHSQK010000071.1"/>
</dbReference>
<comment type="caution">
    <text evidence="1">The sequence shown here is derived from an EMBL/GenBank/DDBJ whole genome shotgun (WGS) entry which is preliminary data.</text>
</comment>